<comment type="caution">
    <text evidence="3">The sequence shown here is derived from an EMBL/GenBank/DDBJ whole genome shotgun (WGS) entry which is preliminary data.</text>
</comment>
<dbReference type="Pfam" id="PF12158">
    <property type="entry name" value="DUF3592"/>
    <property type="match status" value="1"/>
</dbReference>
<evidence type="ECO:0000313" key="3">
    <source>
        <dbReference type="EMBL" id="GAA0593621.1"/>
    </source>
</evidence>
<dbReference type="RefSeq" id="WP_344073227.1">
    <property type="nucleotide sequence ID" value="NZ_BAAACA010000014.1"/>
</dbReference>
<feature type="transmembrane region" description="Helical" evidence="1">
    <location>
        <begin position="117"/>
        <end position="139"/>
    </location>
</feature>
<evidence type="ECO:0000259" key="2">
    <source>
        <dbReference type="Pfam" id="PF12158"/>
    </source>
</evidence>
<protein>
    <recommendedName>
        <fullName evidence="2">DUF3592 domain-containing protein</fullName>
    </recommendedName>
</protein>
<evidence type="ECO:0000313" key="4">
    <source>
        <dbReference type="Proteomes" id="UP001500668"/>
    </source>
</evidence>
<organism evidence="3 4">
    <name type="scientific">Streptomyces crystallinus</name>
    <dbReference type="NCBI Taxonomy" id="68191"/>
    <lineage>
        <taxon>Bacteria</taxon>
        <taxon>Bacillati</taxon>
        <taxon>Actinomycetota</taxon>
        <taxon>Actinomycetes</taxon>
        <taxon>Kitasatosporales</taxon>
        <taxon>Streptomycetaceae</taxon>
        <taxon>Streptomyces</taxon>
    </lineage>
</organism>
<proteinExistence type="predicted"/>
<dbReference type="InterPro" id="IPR021994">
    <property type="entry name" value="DUF3592"/>
</dbReference>
<name>A0ABN1FLZ6_9ACTN</name>
<keyword evidence="1" id="KW-0812">Transmembrane</keyword>
<sequence>MERAWLVTLIPLTIGTVFLSFGIYGLRRARALRRNGVTARARIVRHEVGRSDEGGTFYYPVVAWTARDGRTCEYASRFGRGSVRGGFGVGSHAVVLYDPEAPDRFTIQGWDMKGVELLFTVVGAVFTTGTLTVLLIRLLTL</sequence>
<keyword evidence="4" id="KW-1185">Reference proteome</keyword>
<dbReference type="EMBL" id="BAAACA010000014">
    <property type="protein sequence ID" value="GAA0593621.1"/>
    <property type="molecule type" value="Genomic_DNA"/>
</dbReference>
<dbReference type="Proteomes" id="UP001500668">
    <property type="component" value="Unassembled WGS sequence"/>
</dbReference>
<feature type="transmembrane region" description="Helical" evidence="1">
    <location>
        <begin position="6"/>
        <end position="26"/>
    </location>
</feature>
<evidence type="ECO:0000256" key="1">
    <source>
        <dbReference type="SAM" id="Phobius"/>
    </source>
</evidence>
<keyword evidence="1" id="KW-1133">Transmembrane helix</keyword>
<reference evidence="3 4" key="1">
    <citation type="journal article" date="2019" name="Int. J. Syst. Evol. Microbiol.">
        <title>The Global Catalogue of Microorganisms (GCM) 10K type strain sequencing project: providing services to taxonomists for standard genome sequencing and annotation.</title>
        <authorList>
            <consortium name="The Broad Institute Genomics Platform"/>
            <consortium name="The Broad Institute Genome Sequencing Center for Infectious Disease"/>
            <person name="Wu L."/>
            <person name="Ma J."/>
        </authorList>
    </citation>
    <scope>NUCLEOTIDE SEQUENCE [LARGE SCALE GENOMIC DNA]</scope>
    <source>
        <strain evidence="3 4">JCM 5067</strain>
    </source>
</reference>
<feature type="domain" description="DUF3592" evidence="2">
    <location>
        <begin position="40"/>
        <end position="109"/>
    </location>
</feature>
<accession>A0ABN1FLZ6</accession>
<gene>
    <name evidence="3" type="ORF">GCM10010394_23710</name>
</gene>
<keyword evidence="1" id="KW-0472">Membrane</keyword>